<dbReference type="EMBL" id="JARIHO010000047">
    <property type="protein sequence ID" value="KAJ7323233.1"/>
    <property type="molecule type" value="Genomic_DNA"/>
</dbReference>
<reference evidence="1" key="1">
    <citation type="submission" date="2023-03" db="EMBL/GenBank/DDBJ databases">
        <title>Massive genome expansion in bonnet fungi (Mycena s.s.) driven by repeated elements and novel gene families across ecological guilds.</title>
        <authorList>
            <consortium name="Lawrence Berkeley National Laboratory"/>
            <person name="Harder C.B."/>
            <person name="Miyauchi S."/>
            <person name="Viragh M."/>
            <person name="Kuo A."/>
            <person name="Thoen E."/>
            <person name="Andreopoulos B."/>
            <person name="Lu D."/>
            <person name="Skrede I."/>
            <person name="Drula E."/>
            <person name="Henrissat B."/>
            <person name="Morin E."/>
            <person name="Kohler A."/>
            <person name="Barry K."/>
            <person name="LaButti K."/>
            <person name="Morin E."/>
            <person name="Salamov A."/>
            <person name="Lipzen A."/>
            <person name="Mereny Z."/>
            <person name="Hegedus B."/>
            <person name="Baldrian P."/>
            <person name="Stursova M."/>
            <person name="Weitz H."/>
            <person name="Taylor A."/>
            <person name="Grigoriev I.V."/>
            <person name="Nagy L.G."/>
            <person name="Martin F."/>
            <person name="Kauserud H."/>
        </authorList>
    </citation>
    <scope>NUCLEOTIDE SEQUENCE</scope>
    <source>
        <strain evidence="1">CBHHK002</strain>
    </source>
</reference>
<dbReference type="Proteomes" id="UP001218218">
    <property type="component" value="Unassembled WGS sequence"/>
</dbReference>
<accession>A0AAD6ZIN2</accession>
<organism evidence="1 2">
    <name type="scientific">Mycena albidolilacea</name>
    <dbReference type="NCBI Taxonomy" id="1033008"/>
    <lineage>
        <taxon>Eukaryota</taxon>
        <taxon>Fungi</taxon>
        <taxon>Dikarya</taxon>
        <taxon>Basidiomycota</taxon>
        <taxon>Agaricomycotina</taxon>
        <taxon>Agaricomycetes</taxon>
        <taxon>Agaricomycetidae</taxon>
        <taxon>Agaricales</taxon>
        <taxon>Marasmiineae</taxon>
        <taxon>Mycenaceae</taxon>
        <taxon>Mycena</taxon>
    </lineage>
</organism>
<protein>
    <submittedName>
        <fullName evidence="1">Uncharacterized protein</fullName>
    </submittedName>
</protein>
<sequence length="83" mass="9421">MVSRSEARLFALAWAILTFFTYWQPRGSKRTDASGGNSFRRHLNSLDICNGQNLLLASYYYLPAWQEDLCSVLACSLRPNSLS</sequence>
<gene>
    <name evidence="1" type="ORF">DFH08DRAFT_349847</name>
</gene>
<proteinExistence type="predicted"/>
<name>A0AAD6ZIN2_9AGAR</name>
<keyword evidence="2" id="KW-1185">Reference proteome</keyword>
<evidence type="ECO:0000313" key="1">
    <source>
        <dbReference type="EMBL" id="KAJ7323233.1"/>
    </source>
</evidence>
<comment type="caution">
    <text evidence="1">The sequence shown here is derived from an EMBL/GenBank/DDBJ whole genome shotgun (WGS) entry which is preliminary data.</text>
</comment>
<evidence type="ECO:0000313" key="2">
    <source>
        <dbReference type="Proteomes" id="UP001218218"/>
    </source>
</evidence>
<dbReference type="AlphaFoldDB" id="A0AAD6ZIN2"/>